<dbReference type="SUPFAM" id="SSF55781">
    <property type="entry name" value="GAF domain-like"/>
    <property type="match status" value="1"/>
</dbReference>
<dbReference type="EC" id="2.7.13.3" evidence="2"/>
<feature type="domain" description="Protein kinase" evidence="7">
    <location>
        <begin position="14"/>
        <end position="312"/>
    </location>
</feature>
<name>B2J451_NOSP7</name>
<evidence type="ECO:0000259" key="7">
    <source>
        <dbReference type="PROSITE" id="PS50011"/>
    </source>
</evidence>
<reference evidence="10 11" key="2">
    <citation type="journal article" date="2013" name="Plant Physiol.">
        <title>A Nostoc punctiforme Sugar Transporter Necessary to Establish a Cyanobacterium-Plant Symbiosis.</title>
        <authorList>
            <person name="Ekman M."/>
            <person name="Picossi S."/>
            <person name="Campbell E.L."/>
            <person name="Meeks J.C."/>
            <person name="Flores E."/>
        </authorList>
    </citation>
    <scope>NUCLEOTIDE SEQUENCE [LARGE SCALE GENOMIC DNA]</scope>
    <source>
        <strain evidence="11">ATCC 29133 / PCC 73102</strain>
    </source>
</reference>
<dbReference type="InterPro" id="IPR003594">
    <property type="entry name" value="HATPase_dom"/>
</dbReference>
<reference evidence="11" key="1">
    <citation type="submission" date="2008-04" db="EMBL/GenBank/DDBJ databases">
        <title>Complete sequence of chromosome of Nostoc punctiforme ATCC 29133.</title>
        <authorList>
            <consortium name="US DOE Joint Genome Institute"/>
            <person name="Copeland A."/>
            <person name="Lucas S."/>
            <person name="Lapidus A."/>
            <person name="Glavina del Rio T."/>
            <person name="Dalin E."/>
            <person name="Tice H."/>
            <person name="Pitluck S."/>
            <person name="Chain P."/>
            <person name="Malfatti S."/>
            <person name="Shin M."/>
            <person name="Vergez L."/>
            <person name="Schmutz J."/>
            <person name="Larimer F."/>
            <person name="Land M."/>
            <person name="Hauser L."/>
            <person name="Kyrpides N."/>
            <person name="Kim E."/>
            <person name="Meeks J.C."/>
            <person name="Elhai J."/>
            <person name="Campbell E.L."/>
            <person name="Thiel T."/>
            <person name="Longmire J."/>
            <person name="Potts M."/>
            <person name="Atlas R."/>
        </authorList>
    </citation>
    <scope>NUCLEOTIDE SEQUENCE [LARGE SCALE GENOMIC DNA]</scope>
    <source>
        <strain evidence="11">ATCC 29133 / PCC 73102</strain>
    </source>
</reference>
<evidence type="ECO:0000256" key="2">
    <source>
        <dbReference type="ARBA" id="ARBA00012438"/>
    </source>
</evidence>
<dbReference type="eggNOG" id="COG2203">
    <property type="taxonomic scope" value="Bacteria"/>
</dbReference>
<evidence type="ECO:0000256" key="6">
    <source>
        <dbReference type="SAM" id="Coils"/>
    </source>
</evidence>
<dbReference type="InterPro" id="IPR035965">
    <property type="entry name" value="PAS-like_dom_sf"/>
</dbReference>
<dbReference type="InterPro" id="IPR000700">
    <property type="entry name" value="PAS-assoc_C"/>
</dbReference>
<dbReference type="InterPro" id="IPR027417">
    <property type="entry name" value="P-loop_NTPase"/>
</dbReference>
<dbReference type="Pfam" id="PF08448">
    <property type="entry name" value="PAS_4"/>
    <property type="match status" value="1"/>
</dbReference>
<dbReference type="GO" id="GO:0000155">
    <property type="term" value="F:phosphorelay sensor kinase activity"/>
    <property type="evidence" value="ECO:0007669"/>
    <property type="project" value="InterPro"/>
</dbReference>
<dbReference type="STRING" id="63737.Npun_F3778"/>
<dbReference type="InterPro" id="IPR013656">
    <property type="entry name" value="PAS_4"/>
</dbReference>
<keyword evidence="3" id="KW-0597">Phosphoprotein</keyword>
<dbReference type="PANTHER" id="PTHR43642:SF1">
    <property type="entry name" value="HYBRID SIGNAL TRANSDUCTION HISTIDINE KINASE G"/>
    <property type="match status" value="1"/>
</dbReference>
<dbReference type="Proteomes" id="UP000001191">
    <property type="component" value="Chromosome"/>
</dbReference>
<comment type="catalytic activity">
    <reaction evidence="1">
        <text>ATP + protein L-histidine = ADP + protein N-phospho-L-histidine.</text>
        <dbReference type="EC" id="2.7.13.3"/>
    </reaction>
</comment>
<dbReference type="SMART" id="SM00065">
    <property type="entry name" value="GAF"/>
    <property type="match status" value="1"/>
</dbReference>
<dbReference type="InterPro" id="IPR036097">
    <property type="entry name" value="HisK_dim/P_sf"/>
</dbReference>
<dbReference type="CDD" id="cd14014">
    <property type="entry name" value="STKc_PknB_like"/>
    <property type="match status" value="1"/>
</dbReference>
<feature type="domain" description="PAC" evidence="9">
    <location>
        <begin position="1641"/>
        <end position="1697"/>
    </location>
</feature>
<dbReference type="OrthoDB" id="472697at2"/>
<dbReference type="Pfam" id="PF13191">
    <property type="entry name" value="AAA_16"/>
    <property type="match status" value="1"/>
</dbReference>
<dbReference type="PROSITE" id="PS50109">
    <property type="entry name" value="HIS_KIN"/>
    <property type="match status" value="1"/>
</dbReference>
<dbReference type="NCBIfam" id="TIGR00229">
    <property type="entry name" value="sensory_box"/>
    <property type="match status" value="1"/>
</dbReference>
<evidence type="ECO:0000259" key="8">
    <source>
        <dbReference type="PROSITE" id="PS50109"/>
    </source>
</evidence>
<gene>
    <name evidence="10" type="ordered locus">Npun_F3778</name>
</gene>
<dbReference type="PhylomeDB" id="B2J451"/>
<evidence type="ECO:0000256" key="1">
    <source>
        <dbReference type="ARBA" id="ARBA00000085"/>
    </source>
</evidence>
<dbReference type="Gene3D" id="3.30.450.40">
    <property type="match status" value="1"/>
</dbReference>
<dbReference type="InterPro" id="IPR011009">
    <property type="entry name" value="Kinase-like_dom_sf"/>
</dbReference>
<dbReference type="PRINTS" id="PR00344">
    <property type="entry name" value="BCTRLSENSOR"/>
</dbReference>
<keyword evidence="4 10" id="KW-0808">Transferase</keyword>
<dbReference type="PROSITE" id="PS50011">
    <property type="entry name" value="PROTEIN_KINASE_DOM"/>
    <property type="match status" value="1"/>
</dbReference>
<evidence type="ECO:0000313" key="11">
    <source>
        <dbReference type="Proteomes" id="UP000001191"/>
    </source>
</evidence>
<dbReference type="Gene3D" id="3.40.50.300">
    <property type="entry name" value="P-loop containing nucleotide triphosphate hydrolases"/>
    <property type="match status" value="1"/>
</dbReference>
<dbReference type="InterPro" id="IPR005467">
    <property type="entry name" value="His_kinase_dom"/>
</dbReference>
<dbReference type="SMART" id="SM00387">
    <property type="entry name" value="HATPase_c"/>
    <property type="match status" value="1"/>
</dbReference>
<dbReference type="KEGG" id="npu:Npun_F3778"/>
<dbReference type="Gene3D" id="3.30.565.10">
    <property type="entry name" value="Histidine kinase-like ATPase, C-terminal domain"/>
    <property type="match status" value="1"/>
</dbReference>
<dbReference type="eggNOG" id="COG3899">
    <property type="taxonomic scope" value="Bacteria"/>
</dbReference>
<keyword evidence="6" id="KW-0175">Coiled coil</keyword>
<evidence type="ECO:0000256" key="5">
    <source>
        <dbReference type="ARBA" id="ARBA00023012"/>
    </source>
</evidence>
<evidence type="ECO:0000256" key="3">
    <source>
        <dbReference type="ARBA" id="ARBA00022553"/>
    </source>
</evidence>
<accession>B2J451</accession>
<dbReference type="InterPro" id="IPR000014">
    <property type="entry name" value="PAS"/>
</dbReference>
<proteinExistence type="predicted"/>
<dbReference type="Gene3D" id="3.30.200.20">
    <property type="entry name" value="Phosphorylase Kinase, domain 1"/>
    <property type="match status" value="1"/>
</dbReference>
<dbReference type="SUPFAM" id="SSF55874">
    <property type="entry name" value="ATPase domain of HSP90 chaperone/DNA topoisomerase II/histidine kinase"/>
    <property type="match status" value="1"/>
</dbReference>
<dbReference type="InterPro" id="IPR036890">
    <property type="entry name" value="HATPase_C_sf"/>
</dbReference>
<dbReference type="CDD" id="cd00082">
    <property type="entry name" value="HisKA"/>
    <property type="match status" value="1"/>
</dbReference>
<dbReference type="RefSeq" id="WP_012410134.1">
    <property type="nucleotide sequence ID" value="NC_010628.1"/>
</dbReference>
<evidence type="ECO:0000313" key="10">
    <source>
        <dbReference type="EMBL" id="ACC82163.1"/>
    </source>
</evidence>
<dbReference type="HOGENOM" id="CLU_000445_34_2_3"/>
<dbReference type="InterPro" id="IPR029016">
    <property type="entry name" value="GAF-like_dom_sf"/>
</dbReference>
<dbReference type="SUPFAM" id="SSF55785">
    <property type="entry name" value="PYP-like sensor domain (PAS domain)"/>
    <property type="match status" value="1"/>
</dbReference>
<dbReference type="InterPro" id="IPR041664">
    <property type="entry name" value="AAA_16"/>
</dbReference>
<dbReference type="SUPFAM" id="SSF56112">
    <property type="entry name" value="Protein kinase-like (PK-like)"/>
    <property type="match status" value="1"/>
</dbReference>
<dbReference type="Gene3D" id="1.10.287.130">
    <property type="match status" value="1"/>
</dbReference>
<dbReference type="GO" id="GO:0009882">
    <property type="term" value="F:blue light photoreceptor activity"/>
    <property type="evidence" value="ECO:0007669"/>
    <property type="project" value="UniProtKB-ARBA"/>
</dbReference>
<dbReference type="PROSITE" id="PS50113">
    <property type="entry name" value="PAC"/>
    <property type="match status" value="1"/>
</dbReference>
<keyword evidence="5" id="KW-0902">Two-component regulatory system</keyword>
<dbReference type="SMART" id="SM00220">
    <property type="entry name" value="S_TKc"/>
    <property type="match status" value="1"/>
</dbReference>
<evidence type="ECO:0000259" key="9">
    <source>
        <dbReference type="PROSITE" id="PS50113"/>
    </source>
</evidence>
<dbReference type="Pfam" id="PF01590">
    <property type="entry name" value="GAF"/>
    <property type="match status" value="1"/>
</dbReference>
<dbReference type="InterPro" id="IPR003018">
    <property type="entry name" value="GAF"/>
</dbReference>
<dbReference type="GO" id="GO:0005524">
    <property type="term" value="F:ATP binding"/>
    <property type="evidence" value="ECO:0007669"/>
    <property type="project" value="InterPro"/>
</dbReference>
<dbReference type="InterPro" id="IPR004358">
    <property type="entry name" value="Sig_transdc_His_kin-like_C"/>
</dbReference>
<dbReference type="SUPFAM" id="SSF52540">
    <property type="entry name" value="P-loop containing nucleoside triphosphate hydrolases"/>
    <property type="match status" value="1"/>
</dbReference>
<dbReference type="Pfam" id="PF02518">
    <property type="entry name" value="HATPase_c"/>
    <property type="match status" value="1"/>
</dbReference>
<keyword evidence="4 10" id="KW-0418">Kinase</keyword>
<feature type="coiled-coil region" evidence="6">
    <location>
        <begin position="1685"/>
        <end position="1722"/>
    </location>
</feature>
<dbReference type="InterPro" id="IPR008271">
    <property type="entry name" value="Ser/Thr_kinase_AS"/>
</dbReference>
<dbReference type="eggNOG" id="COG4191">
    <property type="taxonomic scope" value="Bacteria"/>
</dbReference>
<organism evidence="10 11">
    <name type="scientific">Nostoc punctiforme (strain ATCC 29133 / PCC 73102)</name>
    <dbReference type="NCBI Taxonomy" id="63737"/>
    <lineage>
        <taxon>Bacteria</taxon>
        <taxon>Bacillati</taxon>
        <taxon>Cyanobacteriota</taxon>
        <taxon>Cyanophyceae</taxon>
        <taxon>Nostocales</taxon>
        <taxon>Nostocaceae</taxon>
        <taxon>Nostoc</taxon>
    </lineage>
</organism>
<dbReference type="InterPro" id="IPR053159">
    <property type="entry name" value="Hybrid_Histidine_Kinase"/>
</dbReference>
<dbReference type="CDD" id="cd00130">
    <property type="entry name" value="PAS"/>
    <property type="match status" value="1"/>
</dbReference>
<dbReference type="eggNOG" id="COG0515">
    <property type="taxonomic scope" value="Bacteria"/>
</dbReference>
<dbReference type="InterPro" id="IPR003661">
    <property type="entry name" value="HisK_dim/P_dom"/>
</dbReference>
<dbReference type="InterPro" id="IPR000719">
    <property type="entry name" value="Prot_kinase_dom"/>
</dbReference>
<dbReference type="PANTHER" id="PTHR43642">
    <property type="entry name" value="HYBRID SIGNAL TRANSDUCTION HISTIDINE KINASE G"/>
    <property type="match status" value="1"/>
</dbReference>
<keyword evidence="11" id="KW-1185">Reference proteome</keyword>
<feature type="domain" description="Histidine kinase" evidence="8">
    <location>
        <begin position="1731"/>
        <end position="1990"/>
    </location>
</feature>
<protein>
    <recommendedName>
        <fullName evidence="2">histidine kinase</fullName>
        <ecNumber evidence="2">2.7.13.3</ecNumber>
    </recommendedName>
</protein>
<dbReference type="Gene3D" id="1.10.510.10">
    <property type="entry name" value="Transferase(Phosphotransferase) domain 1"/>
    <property type="match status" value="1"/>
</dbReference>
<dbReference type="PROSITE" id="PS00108">
    <property type="entry name" value="PROTEIN_KINASE_ST"/>
    <property type="match status" value="1"/>
</dbReference>
<dbReference type="SUPFAM" id="SSF47384">
    <property type="entry name" value="Homodimeric domain of signal transducing histidine kinase"/>
    <property type="match status" value="1"/>
</dbReference>
<dbReference type="EnsemblBacteria" id="ACC82163">
    <property type="protein sequence ID" value="ACC82163"/>
    <property type="gene ID" value="Npun_F3778"/>
</dbReference>
<dbReference type="Gene3D" id="3.30.450.20">
    <property type="entry name" value="PAS domain"/>
    <property type="match status" value="1"/>
</dbReference>
<evidence type="ECO:0000256" key="4">
    <source>
        <dbReference type="ARBA" id="ARBA00022777"/>
    </source>
</evidence>
<sequence>MNTAVEPIDKLLNYQISEQLYTGSRTLVYRAIREADQLPVVIKLLQQEYPTFNELLLFRNQYTIAKNIDLPGIVRPYSLEPYRNSYVLVMEDFGGISLRDWLNQKMASNQYTLTEFLDIAIALSNILDGLYRHRVIHKDIKPANILINPESQQVKLIDFSIASLLPRETQEVHSPNVLEGTLAYLSPEQTGRMNRGIDYRSDYYSLGVTFYELLTGHLPFQSNDPMELVHCHIAKQPEELKGREQACHELVLSVVVGAASRREGRSRTGAGGRREEEIPEVLCNIVMKLMAKNAEDRYQSALGLKFDLEKCLSQLQEIGSIKSFKLGERDICDRFIIPEKLYGRQGEVESLLDAFERVSQGSTEIMLVAGFCGIGKTAVVNEVHKPIVRQRGYFIKGKFDQFQRNIPFSAFVQAFRDLIRQLLNETDAQFEQWKCKILSALGENGQVMIEVIPELESMVGKQPPVPELSGSAAQNRFKSLFLKFTQVFTAVEHPLVIFIDDLQWADSASLKLMHLLMSEVDIGYLLLIGAYRDNEVNPVHPLMLTLEEIQKLGATVNTITLALLEQTPVNHLVADTLSCSLMLATPLTELILSKTKGNPFFSTQFLKALHQDQIITFNFDGGYWECDIAQVRSLALTDDVVEFMAIQLEKLSIETQEVLKLAACVGNQFDLATLAIVYEQSEATTPDELWKALQEGFIIPSSDIYKFYQQQALVNSHNDYGQITSSYKFLHDRIQQAAYSLIPDNQKQVTHLHIGRLLQQATTVNERDEKIFAIVNHLNQGVTLISDRQEQQELAHLNLAAGHKAKGATAYAAALDYFNTGIAILTSNCWHSQYNLALILYEGATESAYLCTDFEQMEQLAEIVLNHAKSWLDRVNIYSIKIQACMAQHQQLEALQLAREILKHLGVHLPEQPTPADIEQALRHTQTLLNGSSIESLLELPQIAAPEKKAAMVMLSSIISAAYQAAPDLLPLVIFAEFHLSVEYGNAPESTHGYVMYGLTLVATLGDIDAGYRFGQLGMNLMQRIHAPKLTAKTIFAFNCFLRHWQEPAKSTLEGYLQAYASGLESGDIEYVALSLMCYCYTAYWGGQELSALRQTIEVHCKVIQQLRQDTCLHTQSIYHQAVVNLLEVVLEPERLLGEYCHEDEIIQLYVKTNQEAGLYQVYFNKLFLSYLFQDYEQALENAKLAEPYLGAITGLVMLPLFYFYDALVRLAVYPTASKTDQIRIIERVRGHQEKLSTWAAHAPSNQAHRHALVIAEKCRVLGTKAEAIEYYDRAIAKAKENEYLNEEALANELTAKFYLEWGKERIAQEYLINSYYCYTRWGAKAKVDNLEQRYPQLLAPILQQKRSRSDSERVSPLTHNDTIANIDSITTFHSSIHKSATSNSNTSVMLDLAAVLKASQTLSSEIELDKLLTKLLQVVIENAGADKCALLLLKEGRLLVEATTEVGHQSRLLQSIFVEDSADIPHSLIYAVKRSLQPTVILDATVYPMLMVDPYIMRQQPKSLLCTPILYQGKLLGILYLENNLTTGAFTSDRVEILNLLCTQAAISLENARLYQQAQDTLENLGQTEQFLRLIIDNIPQSVFWKDRNCVYLGCNYNFAQTSGVELPENVIGKTDYDLSWTREESNWYVECDRHIMESGQAELNIIETLQQADGKQIWSNTNKIPLRDREGNVFGILGTSEDITEYHQAQQLLQQQKQKLEQALQELKTMQLQLVQGEKMSALGNLVAGVAHEINNPVGFIAGNIEPAKDYIKDLFALINLYQQKFPNPGSDIQDEIDAIDLNYLREDLPKLLESMKLGVNRIRSISTSLRTFSRADKDYKVPFDIHEGIDSTILILRHRLKANENRPAIEVVKNYGKLPLVECFAGQLNQVFMNLLANAIDALEQYNTERSLEAILANPNCITIQTRVANSGEHVLIKISDNGVGMSPEIKERVFDHLFTTKPVGKGTGLGLAIARQIVVERHGGSLSCTSELGQGTEFVIQISTQQQ</sequence>
<dbReference type="Pfam" id="PF00069">
    <property type="entry name" value="Pkinase"/>
    <property type="match status" value="1"/>
</dbReference>
<dbReference type="EMBL" id="CP001037">
    <property type="protein sequence ID" value="ACC82163.1"/>
    <property type="molecule type" value="Genomic_DNA"/>
</dbReference>